<dbReference type="OrthoDB" id="7630980at2"/>
<dbReference type="InterPro" id="IPR017026">
    <property type="entry name" value="ImuA"/>
</dbReference>
<proteinExistence type="predicted"/>
<dbReference type="SUPFAM" id="SSF52540">
    <property type="entry name" value="P-loop containing nucleoside triphosphate hydrolases"/>
    <property type="match status" value="1"/>
</dbReference>
<sequence>MRDGETLAALRARIKAGGLDEGPAWPAVGLDAGADTQGDVLPGGLASGALHELQPATPADIGAATGFALGLASRLLAQRPGPLLWGLPSTRGWREGQLYPVGLAAFGIDPDRVVQVEVKKTADLLWSLEEALDHPSLAVVVGLLPEGDRLYDFTASRRLAMRAARHGATVLLLGPAPVFDMATAASSRWSLAALASRPVPHVGQAVPGLGPPRWQARLVKSRKGLLDAWDLEWNHETLSFRLAAPLADRAPLRRTGTLARRPTAA</sequence>
<protein>
    <submittedName>
        <fullName evidence="1">Protein ImuA</fullName>
    </submittedName>
</protein>
<dbReference type="InterPro" id="IPR027417">
    <property type="entry name" value="P-loop_NTPase"/>
</dbReference>
<keyword evidence="2" id="KW-1185">Reference proteome</keyword>
<evidence type="ECO:0000313" key="1">
    <source>
        <dbReference type="EMBL" id="SOC13155.1"/>
    </source>
</evidence>
<dbReference type="Gene3D" id="3.40.50.300">
    <property type="entry name" value="P-loop containing nucleotide triphosphate hydrolases"/>
    <property type="match status" value="1"/>
</dbReference>
<evidence type="ECO:0000313" key="2">
    <source>
        <dbReference type="Proteomes" id="UP000219331"/>
    </source>
</evidence>
<reference evidence="1 2" key="1">
    <citation type="submission" date="2017-08" db="EMBL/GenBank/DDBJ databases">
        <authorList>
            <person name="de Groot N.N."/>
        </authorList>
    </citation>
    <scope>NUCLEOTIDE SEQUENCE [LARGE SCALE GENOMIC DNA]</scope>
    <source>
        <strain evidence="1 2">USBA 352</strain>
    </source>
</reference>
<dbReference type="AlphaFoldDB" id="A0A285SWZ1"/>
<organism evidence="1 2">
    <name type="scientific">Stappia indica</name>
    <dbReference type="NCBI Taxonomy" id="538381"/>
    <lineage>
        <taxon>Bacteria</taxon>
        <taxon>Pseudomonadati</taxon>
        <taxon>Pseudomonadota</taxon>
        <taxon>Alphaproteobacteria</taxon>
        <taxon>Hyphomicrobiales</taxon>
        <taxon>Stappiaceae</taxon>
        <taxon>Stappia</taxon>
    </lineage>
</organism>
<name>A0A285SWZ1_9HYPH</name>
<dbReference type="Proteomes" id="UP000219331">
    <property type="component" value="Unassembled WGS sequence"/>
</dbReference>
<gene>
    <name evidence="1" type="ORF">SAMN05421512_10794</name>
</gene>
<dbReference type="STRING" id="538381.GCA_001696535_03615"/>
<dbReference type="EMBL" id="OBML01000007">
    <property type="protein sequence ID" value="SOC13155.1"/>
    <property type="molecule type" value="Genomic_DNA"/>
</dbReference>
<accession>A0A285SWZ1</accession>
<dbReference type="PIRSF" id="PIRSF034285">
    <property type="entry name" value="UCP034285"/>
    <property type="match status" value="1"/>
</dbReference>
<dbReference type="RefSeq" id="WP_097175306.1">
    <property type="nucleotide sequence ID" value="NZ_OBML01000007.1"/>
</dbReference>